<accession>A0A220U848</accession>
<dbReference type="EMBL" id="CP022315">
    <property type="protein sequence ID" value="ASK64041.1"/>
    <property type="molecule type" value="Genomic_DNA"/>
</dbReference>
<gene>
    <name evidence="4" type="ORF">CFK37_18710</name>
</gene>
<dbReference type="GO" id="GO:0016787">
    <property type="term" value="F:hydrolase activity"/>
    <property type="evidence" value="ECO:0007669"/>
    <property type="project" value="UniProtKB-UniRule"/>
</dbReference>
<dbReference type="EC" id="3.1.4.-" evidence="2"/>
<dbReference type="OrthoDB" id="9800565at2"/>
<dbReference type="Pfam" id="PF12850">
    <property type="entry name" value="Metallophos_2"/>
    <property type="match status" value="1"/>
</dbReference>
<dbReference type="InterPro" id="IPR029052">
    <property type="entry name" value="Metallo-depent_PP-like"/>
</dbReference>
<dbReference type="Proteomes" id="UP000198312">
    <property type="component" value="Chromosome"/>
</dbReference>
<dbReference type="SUPFAM" id="SSF56300">
    <property type="entry name" value="Metallo-dependent phosphatases"/>
    <property type="match status" value="1"/>
</dbReference>
<feature type="domain" description="Calcineurin-like phosphoesterase" evidence="3">
    <location>
        <begin position="1"/>
        <end position="151"/>
    </location>
</feature>
<dbReference type="InterPro" id="IPR024654">
    <property type="entry name" value="Calcineurin-like_PHP_lpxH"/>
</dbReference>
<dbReference type="InterPro" id="IPR000979">
    <property type="entry name" value="Phosphodiesterase_MJ0936/Vps29"/>
</dbReference>
<evidence type="ECO:0000313" key="5">
    <source>
        <dbReference type="Proteomes" id="UP000198312"/>
    </source>
</evidence>
<protein>
    <recommendedName>
        <fullName evidence="2">Phosphoesterase</fullName>
        <ecNumber evidence="2">3.1.4.-</ecNumber>
    </recommendedName>
</protein>
<dbReference type="AlphaFoldDB" id="A0A220U848"/>
<keyword evidence="5" id="KW-1185">Reference proteome</keyword>
<dbReference type="Gene3D" id="3.60.21.10">
    <property type="match status" value="1"/>
</dbReference>
<comment type="cofactor">
    <cofactor evidence="2">
        <name>a divalent metal cation</name>
        <dbReference type="ChEBI" id="CHEBI:60240"/>
    </cofactor>
</comment>
<keyword evidence="2" id="KW-0479">Metal-binding</keyword>
<evidence type="ECO:0000313" key="4">
    <source>
        <dbReference type="EMBL" id="ASK64041.1"/>
    </source>
</evidence>
<sequence length="162" mass="18281">MKIVVTSDTHMPKKAKQLPSNLVKDCKSADLIIHAGDWMSMDVFRTFSSYAEVKGVYGNVDPDEVIKNFPSQQIVEVQGHRIGIVHGHGEKKTTEKRALATFDGDEVDIIIYGHSHIPMIRYFKKILLMNPGSPTDKRTLPHYSYGILEIGETVRAEIILFK</sequence>
<dbReference type="RefSeq" id="WP_089063299.1">
    <property type="nucleotide sequence ID" value="NZ_CP022315.1"/>
</dbReference>
<dbReference type="PANTHER" id="PTHR11124">
    <property type="entry name" value="VACUOLAR SORTING PROTEIN VPS29"/>
    <property type="match status" value="1"/>
</dbReference>
<comment type="similarity">
    <text evidence="1 2">Belongs to the metallophosphoesterase superfamily. YfcE family.</text>
</comment>
<organism evidence="4 5">
    <name type="scientific">Virgibacillus phasianinus</name>
    <dbReference type="NCBI Taxonomy" id="2017483"/>
    <lineage>
        <taxon>Bacteria</taxon>
        <taxon>Bacillati</taxon>
        <taxon>Bacillota</taxon>
        <taxon>Bacilli</taxon>
        <taxon>Bacillales</taxon>
        <taxon>Bacillaceae</taxon>
        <taxon>Virgibacillus</taxon>
    </lineage>
</organism>
<evidence type="ECO:0000256" key="1">
    <source>
        <dbReference type="ARBA" id="ARBA00008950"/>
    </source>
</evidence>
<evidence type="ECO:0000256" key="2">
    <source>
        <dbReference type="RuleBase" id="RU362039"/>
    </source>
</evidence>
<dbReference type="NCBIfam" id="TIGR00040">
    <property type="entry name" value="yfcE"/>
    <property type="match status" value="1"/>
</dbReference>
<evidence type="ECO:0000259" key="3">
    <source>
        <dbReference type="Pfam" id="PF12850"/>
    </source>
</evidence>
<name>A0A220U848_9BACI</name>
<reference evidence="4 5" key="1">
    <citation type="submission" date="2017-07" db="EMBL/GenBank/DDBJ databases">
        <title>Virgibacillus sp. LM2416.</title>
        <authorList>
            <person name="Tak E.J."/>
            <person name="Bae J.-W."/>
        </authorList>
    </citation>
    <scope>NUCLEOTIDE SEQUENCE [LARGE SCALE GENOMIC DNA]</scope>
    <source>
        <strain evidence="4 5">LM2416</strain>
    </source>
</reference>
<dbReference type="GO" id="GO:0046872">
    <property type="term" value="F:metal ion binding"/>
    <property type="evidence" value="ECO:0007669"/>
    <property type="project" value="UniProtKB-KW"/>
</dbReference>
<dbReference type="KEGG" id="vil:CFK37_18710"/>
<proteinExistence type="inferred from homology"/>